<evidence type="ECO:0000313" key="2">
    <source>
        <dbReference type="EMBL" id="OSY87211.1"/>
    </source>
</evidence>
<dbReference type="OrthoDB" id="679547at2"/>
<dbReference type="AlphaFoldDB" id="A0A1Y2PB27"/>
<evidence type="ECO:0000256" key="1">
    <source>
        <dbReference type="SAM" id="SignalP"/>
    </source>
</evidence>
<keyword evidence="3" id="KW-1185">Reference proteome</keyword>
<feature type="signal peptide" evidence="1">
    <location>
        <begin position="1"/>
        <end position="20"/>
    </location>
</feature>
<reference evidence="2 3" key="1">
    <citation type="submission" date="2015-03" db="EMBL/GenBank/DDBJ databases">
        <title>Genome sequence of Tenacibaculum sp. S2-2, isolated from intestinal microbiota of sea cucumber, Apostichopus japonicas.</title>
        <authorList>
            <person name="Shao Z."/>
            <person name="Wang L."/>
            <person name="Li X."/>
        </authorList>
    </citation>
    <scope>NUCLEOTIDE SEQUENCE [LARGE SCALE GENOMIC DNA]</scope>
    <source>
        <strain evidence="2 3">S2-2</strain>
    </source>
</reference>
<organism evidence="2 3">
    <name type="scientific">Tenacibaculum holothuriorum</name>
    <dbReference type="NCBI Taxonomy" id="1635173"/>
    <lineage>
        <taxon>Bacteria</taxon>
        <taxon>Pseudomonadati</taxon>
        <taxon>Bacteroidota</taxon>
        <taxon>Flavobacteriia</taxon>
        <taxon>Flavobacteriales</taxon>
        <taxon>Flavobacteriaceae</taxon>
        <taxon>Tenacibaculum</taxon>
    </lineage>
</organism>
<dbReference type="EMBL" id="LAPZ01000013">
    <property type="protein sequence ID" value="OSY87211.1"/>
    <property type="molecule type" value="Genomic_DNA"/>
</dbReference>
<comment type="caution">
    <text evidence="2">The sequence shown here is derived from an EMBL/GenBank/DDBJ whole genome shotgun (WGS) entry which is preliminary data.</text>
</comment>
<feature type="chain" id="PRO_5013390950" description="TonB-dependent receptor plug domain-containing protein" evidence="1">
    <location>
        <begin position="21"/>
        <end position="764"/>
    </location>
</feature>
<gene>
    <name evidence="2" type="ORF">WH52_12160</name>
</gene>
<dbReference type="Proteomes" id="UP000194221">
    <property type="component" value="Unassembled WGS sequence"/>
</dbReference>
<dbReference type="STRING" id="1635173.WH52_12160"/>
<evidence type="ECO:0008006" key="4">
    <source>
        <dbReference type="Google" id="ProtNLM"/>
    </source>
</evidence>
<sequence length="764" mass="89552">MKKIITTSIIFMLSFTAVFSQNWLDSINKKYVNYHKLAKEQFVFQFNKTSFFPGEEAWFSCFVLDDKTKRLFKKTKKGTLFIYNANGKLIKSFFLKFEDGVVHSYIKIPYDYGFKKIYFKIETNWSKNFKEKEIRELKVLQGFYELDEIVKPEKKVELYYESNSLVNNIINVLWVKVIQGKKQQKYRGVIKNSKKEEVSFFKTDNLGIGKIYLKPQKGESYYVEIENKGFNKIKIKKSIEKGVVFNLIERNNICHLMFRSNTTDLKKDSYSYLIHQNGHIYYSNKIIFKDNKRNNWFHKDSVGKGLITISLFKRDSLIAERSFYNKPKLVLKPVTLIKKRINKDSINFTLHKFHKDSLLNLSISILPYEKKRKFEDGLLNNKKYFNNFPEGFREGDVVFEKKNIYPWNEILLGKKSTIKKFFEKGFTVKGKLFNRRSGVLLKNYVFGYYTEKGNILMTETDSSGFFKIYNLSFYKGDSLKLFFNNKKDVRIKILNDFYKKGALKIRKNKISKSKGGTFIFGNKNEILDEVKVKGRLIKEKKIDDEFISPVDRTSFVKNFEINSENVNDFKSVLDYLDSQSGVLVKSAQGMIRIFSSRAHNTSLTHEGIPMNVYINNDRLNGLELTYLEYIDINSVKRISINKSGIGRGGNDPYGAISIYLNTKYIKPKIKNKIVEKKNKPYYIFKNLGYKKEPMFFMPNYTFFPGESLFNKYGVLHWEPGVKLDSSSYSFKASIPKTIKKYVVLIKGVSNNGNIIDVKKIIEEY</sequence>
<dbReference type="RefSeq" id="WP_086031236.1">
    <property type="nucleotide sequence ID" value="NZ_LAPZ01000013.1"/>
</dbReference>
<protein>
    <recommendedName>
        <fullName evidence="4">TonB-dependent receptor plug domain-containing protein</fullName>
    </recommendedName>
</protein>
<evidence type="ECO:0000313" key="3">
    <source>
        <dbReference type="Proteomes" id="UP000194221"/>
    </source>
</evidence>
<proteinExistence type="predicted"/>
<dbReference type="InParanoid" id="A0A1Y2PB27"/>
<keyword evidence="1" id="KW-0732">Signal</keyword>
<name>A0A1Y2PB27_9FLAO</name>
<accession>A0A1Y2PB27</accession>